<sequence>MRFFIIKIKLRFNFFIRFQVLLFKKVLFIICLLSAVSIFSSDLPDFQLKDQRNKVLNSKNLKGKMVFF</sequence>
<reference evidence="1 2" key="1">
    <citation type="submission" date="2013-02" db="EMBL/GenBank/DDBJ databases">
        <authorList>
            <person name="Harkins D.M."/>
            <person name="Durkin A.S."/>
            <person name="Brinkac L.M."/>
            <person name="Haft D.H."/>
            <person name="Selengut J.D."/>
            <person name="Sanka R."/>
            <person name="DePew J."/>
            <person name="Purushe J."/>
            <person name="Tulsiani S.M."/>
            <person name="Graham G.C."/>
            <person name="Burns M.-A."/>
            <person name="Dohnt M.F."/>
            <person name="Smythe L.D."/>
            <person name="McKay D.B."/>
            <person name="Craig S.B."/>
            <person name="Vinetz J.M."/>
            <person name="Sutton G.G."/>
            <person name="Nierman W.C."/>
            <person name="Fouts D.E."/>
        </authorList>
    </citation>
    <scope>NUCLEOTIDE SEQUENCE [LARGE SCALE GENOMIC DNA]</scope>
    <source>
        <strain evidence="1 2">LT2186</strain>
    </source>
</reference>
<proteinExistence type="predicted"/>
<dbReference type="BioCyc" id="LINT1001599:G11K9-1805-MONOMER"/>
<dbReference type="Proteomes" id="UP000011776">
    <property type="component" value="Unassembled WGS sequence"/>
</dbReference>
<accession>M3HXV3</accession>
<dbReference type="EMBL" id="AFME02000379">
    <property type="protein sequence ID" value="EMG08497.1"/>
    <property type="molecule type" value="Genomic_DNA"/>
</dbReference>
<evidence type="ECO:0000313" key="1">
    <source>
        <dbReference type="EMBL" id="EMG08497.1"/>
    </source>
</evidence>
<name>M3HXV3_LEPIR</name>
<protein>
    <submittedName>
        <fullName evidence="1">Uncharacterized protein</fullName>
    </submittedName>
</protein>
<organism evidence="1 2">
    <name type="scientific">Leptospira interrogans serovar Grippotyphosa str. LT2186</name>
    <dbReference type="NCBI Taxonomy" id="1001599"/>
    <lineage>
        <taxon>Bacteria</taxon>
        <taxon>Pseudomonadati</taxon>
        <taxon>Spirochaetota</taxon>
        <taxon>Spirochaetia</taxon>
        <taxon>Leptospirales</taxon>
        <taxon>Leptospiraceae</taxon>
        <taxon>Leptospira</taxon>
    </lineage>
</organism>
<comment type="caution">
    <text evidence="1">The sequence shown here is derived from an EMBL/GenBank/DDBJ whole genome shotgun (WGS) entry which is preliminary data.</text>
</comment>
<evidence type="ECO:0000313" key="2">
    <source>
        <dbReference type="Proteomes" id="UP000011776"/>
    </source>
</evidence>
<gene>
    <name evidence="1" type="ORF">LEP1GSC151_4310</name>
</gene>
<dbReference type="AlphaFoldDB" id="M3HXV3"/>